<sequence length="71" mass="7942">MAGSAVWMRSPVRIGRVAKTARPTESVRETRMGGGFGCEVVENVNAKRRNGLRNRKEEEEVKRRRSGSAIL</sequence>
<gene>
    <name evidence="1" type="ORF">L195_g060048</name>
</gene>
<proteinExistence type="predicted"/>
<dbReference type="EMBL" id="ASHM01135384">
    <property type="protein sequence ID" value="PNX60161.1"/>
    <property type="molecule type" value="Genomic_DNA"/>
</dbReference>
<reference evidence="1 2" key="2">
    <citation type="journal article" date="2017" name="Front. Plant Sci.">
        <title>Gene Classification and Mining of Molecular Markers Useful in Red Clover (Trifolium pratense) Breeding.</title>
        <authorList>
            <person name="Istvanek J."/>
            <person name="Dluhosova J."/>
            <person name="Dluhos P."/>
            <person name="Patkova L."/>
            <person name="Nedelnik J."/>
            <person name="Repkova J."/>
        </authorList>
    </citation>
    <scope>NUCLEOTIDE SEQUENCE [LARGE SCALE GENOMIC DNA]</scope>
    <source>
        <strain evidence="2">cv. Tatra</strain>
        <tissue evidence="1">Young leaves</tissue>
    </source>
</reference>
<name>A0A2K3K1I5_TRIPR</name>
<evidence type="ECO:0000313" key="1">
    <source>
        <dbReference type="EMBL" id="PNX60161.1"/>
    </source>
</evidence>
<reference evidence="1 2" key="1">
    <citation type="journal article" date="2014" name="Am. J. Bot.">
        <title>Genome assembly and annotation for red clover (Trifolium pratense; Fabaceae).</title>
        <authorList>
            <person name="Istvanek J."/>
            <person name="Jaros M."/>
            <person name="Krenek A."/>
            <person name="Repkova J."/>
        </authorList>
    </citation>
    <scope>NUCLEOTIDE SEQUENCE [LARGE SCALE GENOMIC DNA]</scope>
    <source>
        <strain evidence="2">cv. Tatra</strain>
        <tissue evidence="1">Young leaves</tissue>
    </source>
</reference>
<dbReference type="Proteomes" id="UP000236291">
    <property type="component" value="Unassembled WGS sequence"/>
</dbReference>
<dbReference type="AlphaFoldDB" id="A0A2K3K1I5"/>
<organism evidence="1 2">
    <name type="scientific">Trifolium pratense</name>
    <name type="common">Red clover</name>
    <dbReference type="NCBI Taxonomy" id="57577"/>
    <lineage>
        <taxon>Eukaryota</taxon>
        <taxon>Viridiplantae</taxon>
        <taxon>Streptophyta</taxon>
        <taxon>Embryophyta</taxon>
        <taxon>Tracheophyta</taxon>
        <taxon>Spermatophyta</taxon>
        <taxon>Magnoliopsida</taxon>
        <taxon>eudicotyledons</taxon>
        <taxon>Gunneridae</taxon>
        <taxon>Pentapetalae</taxon>
        <taxon>rosids</taxon>
        <taxon>fabids</taxon>
        <taxon>Fabales</taxon>
        <taxon>Fabaceae</taxon>
        <taxon>Papilionoideae</taxon>
        <taxon>50 kb inversion clade</taxon>
        <taxon>NPAAA clade</taxon>
        <taxon>Hologalegina</taxon>
        <taxon>IRL clade</taxon>
        <taxon>Trifolieae</taxon>
        <taxon>Trifolium</taxon>
    </lineage>
</organism>
<protein>
    <submittedName>
        <fullName evidence="1">Uncharacterized protein</fullName>
    </submittedName>
</protein>
<comment type="caution">
    <text evidence="1">The sequence shown here is derived from an EMBL/GenBank/DDBJ whole genome shotgun (WGS) entry which is preliminary data.</text>
</comment>
<accession>A0A2K3K1I5</accession>
<evidence type="ECO:0000313" key="2">
    <source>
        <dbReference type="Proteomes" id="UP000236291"/>
    </source>
</evidence>
<feature type="non-terminal residue" evidence="1">
    <location>
        <position position="71"/>
    </location>
</feature>